<evidence type="ECO:0000313" key="2">
    <source>
        <dbReference type="EMBL" id="KAF8822257.1"/>
    </source>
</evidence>
<comment type="caution">
    <text evidence="2">The sequence shown here is derived from an EMBL/GenBank/DDBJ whole genome shotgun (WGS) entry which is preliminary data.</text>
</comment>
<dbReference type="EMBL" id="JADAQX010000069">
    <property type="protein sequence ID" value="KAF8822257.1"/>
    <property type="molecule type" value="Genomic_DNA"/>
</dbReference>
<dbReference type="Pfam" id="PF10699">
    <property type="entry name" value="HAP2-GCS1"/>
    <property type="match status" value="1"/>
</dbReference>
<feature type="non-terminal residue" evidence="2">
    <location>
        <position position="1"/>
    </location>
</feature>
<name>A0ABQ7JE25_9APIC</name>
<dbReference type="InterPro" id="IPR018928">
    <property type="entry name" value="HAP2/GCS1_dom"/>
</dbReference>
<organism evidence="2 3">
    <name type="scientific">Cardiosporidium cionae</name>
    <dbReference type="NCBI Taxonomy" id="476202"/>
    <lineage>
        <taxon>Eukaryota</taxon>
        <taxon>Sar</taxon>
        <taxon>Alveolata</taxon>
        <taxon>Apicomplexa</taxon>
        <taxon>Aconoidasida</taxon>
        <taxon>Nephromycida</taxon>
        <taxon>Cardiosporidium</taxon>
    </lineage>
</organism>
<gene>
    <name evidence="2" type="ORF">IE077_000720</name>
</gene>
<dbReference type="Proteomes" id="UP000823046">
    <property type="component" value="Unassembled WGS sequence"/>
</dbReference>
<sequence>ESTFRLQSVNIFNSSLKNFVDPSNTGVSLNLSKGNVKLTYPLVYELDVFENFTEDVFLYNKSIVGNDPFHYCYFADRDACANSGKLPRTPTGKLLPWHYGRCCWCPETLLLGSTIGFMRARFSCNILDLAAGSVWTSKSCPRVSDSWYSAFRIENQPRVDSSINVSLEWWGKPSKLKLILNWFLSVNAH</sequence>
<reference evidence="2 3" key="1">
    <citation type="journal article" date="2020" name="bioRxiv">
        <title>Metabolic contributions of an alphaproteobacterial endosymbiont in the apicomplexan Cardiosporidium cionae.</title>
        <authorList>
            <person name="Hunter E.S."/>
            <person name="Paight C.J."/>
            <person name="Lane C.E."/>
        </authorList>
    </citation>
    <scope>NUCLEOTIDE SEQUENCE [LARGE SCALE GENOMIC DNA]</scope>
    <source>
        <strain evidence="2">ESH_2018</strain>
    </source>
</reference>
<accession>A0ABQ7JE25</accession>
<protein>
    <recommendedName>
        <fullName evidence="1">Generative cell specific-1/HAP2 domain-containing protein</fullName>
    </recommendedName>
</protein>
<feature type="domain" description="Generative cell specific-1/HAP2" evidence="1">
    <location>
        <begin position="22"/>
        <end position="167"/>
    </location>
</feature>
<evidence type="ECO:0000313" key="3">
    <source>
        <dbReference type="Proteomes" id="UP000823046"/>
    </source>
</evidence>
<evidence type="ECO:0000259" key="1">
    <source>
        <dbReference type="Pfam" id="PF10699"/>
    </source>
</evidence>
<keyword evidence="3" id="KW-1185">Reference proteome</keyword>
<proteinExistence type="predicted"/>